<evidence type="ECO:0000313" key="2">
    <source>
        <dbReference type="EMBL" id="KJA19790.1"/>
    </source>
</evidence>
<protein>
    <submittedName>
        <fullName evidence="2">Uncharacterized protein</fullName>
    </submittedName>
</protein>
<gene>
    <name evidence="2" type="ORF">HYPSUDRAFT_204232</name>
</gene>
<proteinExistence type="predicted"/>
<dbReference type="EMBL" id="KN817573">
    <property type="protein sequence ID" value="KJA19790.1"/>
    <property type="molecule type" value="Genomic_DNA"/>
</dbReference>
<feature type="compositionally biased region" description="Low complexity" evidence="1">
    <location>
        <begin position="181"/>
        <end position="197"/>
    </location>
</feature>
<evidence type="ECO:0000256" key="1">
    <source>
        <dbReference type="SAM" id="MobiDB-lite"/>
    </source>
</evidence>
<dbReference type="Proteomes" id="UP000054270">
    <property type="component" value="Unassembled WGS sequence"/>
</dbReference>
<feature type="region of interest" description="Disordered" evidence="1">
    <location>
        <begin position="181"/>
        <end position="200"/>
    </location>
</feature>
<keyword evidence="3" id="KW-1185">Reference proteome</keyword>
<name>A0A0D2PIE0_HYPSF</name>
<sequence>MPGPMVALSRRAGEDNRVTPPVTRYCVYTLLQNPILVLSRQYPASGRPSLLRAVRAGTVPFSAGDDTADASLAVWIDVGIGESCRTRWYALMGEDDFLRILFLNPLHISIALSFHSPIFFSGMSQSYATLTPARPACVFGDTESNPLGLLSVFPPCTHFDLAPTFLPTRRAIMPHPMHQLSTTASTASSTATSVNLRRASRRVPRPVVRRALRGLLAHDTASAQVLGSGEQGRRCAWK</sequence>
<organism evidence="2 3">
    <name type="scientific">Hypholoma sublateritium (strain FD-334 SS-4)</name>
    <dbReference type="NCBI Taxonomy" id="945553"/>
    <lineage>
        <taxon>Eukaryota</taxon>
        <taxon>Fungi</taxon>
        <taxon>Dikarya</taxon>
        <taxon>Basidiomycota</taxon>
        <taxon>Agaricomycotina</taxon>
        <taxon>Agaricomycetes</taxon>
        <taxon>Agaricomycetidae</taxon>
        <taxon>Agaricales</taxon>
        <taxon>Agaricineae</taxon>
        <taxon>Strophariaceae</taxon>
        <taxon>Hypholoma</taxon>
    </lineage>
</organism>
<dbReference type="AlphaFoldDB" id="A0A0D2PIE0"/>
<evidence type="ECO:0000313" key="3">
    <source>
        <dbReference type="Proteomes" id="UP000054270"/>
    </source>
</evidence>
<accession>A0A0D2PIE0</accession>
<reference evidence="3" key="1">
    <citation type="submission" date="2014-04" db="EMBL/GenBank/DDBJ databases">
        <title>Evolutionary Origins and Diversification of the Mycorrhizal Mutualists.</title>
        <authorList>
            <consortium name="DOE Joint Genome Institute"/>
            <consortium name="Mycorrhizal Genomics Consortium"/>
            <person name="Kohler A."/>
            <person name="Kuo A."/>
            <person name="Nagy L.G."/>
            <person name="Floudas D."/>
            <person name="Copeland A."/>
            <person name="Barry K.W."/>
            <person name="Cichocki N."/>
            <person name="Veneault-Fourrey C."/>
            <person name="LaButti K."/>
            <person name="Lindquist E.A."/>
            <person name="Lipzen A."/>
            <person name="Lundell T."/>
            <person name="Morin E."/>
            <person name="Murat C."/>
            <person name="Riley R."/>
            <person name="Ohm R."/>
            <person name="Sun H."/>
            <person name="Tunlid A."/>
            <person name="Henrissat B."/>
            <person name="Grigoriev I.V."/>
            <person name="Hibbett D.S."/>
            <person name="Martin F."/>
        </authorList>
    </citation>
    <scope>NUCLEOTIDE SEQUENCE [LARGE SCALE GENOMIC DNA]</scope>
    <source>
        <strain evidence="3">FD-334 SS-4</strain>
    </source>
</reference>